<dbReference type="SUPFAM" id="SSF53383">
    <property type="entry name" value="PLP-dependent transferases"/>
    <property type="match status" value="1"/>
</dbReference>
<dbReference type="InterPro" id="IPR004838">
    <property type="entry name" value="NHTrfase_class1_PyrdxlP-BS"/>
</dbReference>
<sequence length="484" mass="53112">MSATGEWSVACSEQAARIFNPIRAISDGAKPSESTKPLIKLSVGDPTLDEGYLPTSRVQQAALQEAVSSCQLGGYRPAVGTDEARAAVAEYWKRYFVNTAARKSHVVTDNVIMTSGGSHAIQLAITAIANPGDNILLPAPGFPHYKTIADTYQIECRFYNLDSENGWEADAAEIRSLCDDRTKLLVTTNPSNPCGSNWSRQHVEDIVRLCEELKLPLFSDEIYAGMVFQYEENPNKVFTSVADIDTDVPRVILGGTAKSHLVPGWRVGWLLFVDPAGHGAEYVRGVKNEATLVVGPSTLGQASVPAALLKTPSNYLGRVTAIIEESAMTFYKAINESSICADPERRMLVAVRPQASMYVMVKLVLEHFDPAVVSDDVTFFRKLFEEENVQVIPGMAFHAPGCFRVVITRPDAVLEDAAQRMIEFCERHRGEGKPPSPAEAENGAAADNIENKDEENREADAEEKEEEKAAEEDEDVKKDDEDEL</sequence>
<dbReference type="GO" id="GO:0004838">
    <property type="term" value="F:L-tyrosine-2-oxoglutarate transaminase activity"/>
    <property type="evidence" value="ECO:0007669"/>
    <property type="project" value="TreeGrafter"/>
</dbReference>
<dbReference type="Pfam" id="PF00155">
    <property type="entry name" value="Aminotran_1_2"/>
    <property type="match status" value="1"/>
</dbReference>
<evidence type="ECO:0000256" key="1">
    <source>
        <dbReference type="ARBA" id="ARBA00001933"/>
    </source>
</evidence>
<dbReference type="Gene3D" id="3.90.1150.10">
    <property type="entry name" value="Aspartate Aminotransferase, domain 1"/>
    <property type="match status" value="1"/>
</dbReference>
<feature type="domain" description="Aminotransferase class I/classII large" evidence="9">
    <location>
        <begin position="37"/>
        <end position="420"/>
    </location>
</feature>
<dbReference type="EMBL" id="KC545158">
    <property type="protein sequence ID" value="AGT02688.1"/>
    <property type="molecule type" value="Genomic_DNA"/>
</dbReference>
<evidence type="ECO:0000256" key="3">
    <source>
        <dbReference type="ARBA" id="ARBA00022576"/>
    </source>
</evidence>
<dbReference type="NCBIfam" id="TIGR01265">
    <property type="entry name" value="tyr_nico_aTase"/>
    <property type="match status" value="1"/>
</dbReference>
<dbReference type="InterPro" id="IPR015422">
    <property type="entry name" value="PyrdxlP-dep_Trfase_small"/>
</dbReference>
<dbReference type="GO" id="GO:0006572">
    <property type="term" value="P:L-tyrosine catabolic process"/>
    <property type="evidence" value="ECO:0007669"/>
    <property type="project" value="TreeGrafter"/>
</dbReference>
<dbReference type="InterPro" id="IPR004839">
    <property type="entry name" value="Aminotransferase_I/II_large"/>
</dbReference>
<evidence type="ECO:0000256" key="7">
    <source>
        <dbReference type="PIRSR" id="PIRSR000517-1"/>
    </source>
</evidence>
<dbReference type="GO" id="GO:0030170">
    <property type="term" value="F:pyridoxal phosphate binding"/>
    <property type="evidence" value="ECO:0007669"/>
    <property type="project" value="InterPro"/>
</dbReference>
<name>T1YU79_9TRYP</name>
<comment type="similarity">
    <text evidence="2 6">Belongs to the class-I pyridoxal-phosphate-dependent aminotransferase family.</text>
</comment>
<feature type="compositionally biased region" description="Basic and acidic residues" evidence="8">
    <location>
        <begin position="449"/>
        <end position="459"/>
    </location>
</feature>
<comment type="cofactor">
    <cofactor evidence="1 6 7">
        <name>pyridoxal 5'-phosphate</name>
        <dbReference type="ChEBI" id="CHEBI:597326"/>
    </cofactor>
</comment>
<evidence type="ECO:0000256" key="2">
    <source>
        <dbReference type="ARBA" id="ARBA00007441"/>
    </source>
</evidence>
<organism evidence="11">
    <name type="scientific">Crithidia acanthocephali</name>
    <dbReference type="NCBI Taxonomy" id="59798"/>
    <lineage>
        <taxon>Eukaryota</taxon>
        <taxon>Discoba</taxon>
        <taxon>Euglenozoa</taxon>
        <taxon>Kinetoplastea</taxon>
        <taxon>Metakinetoplastina</taxon>
        <taxon>Trypanosomatida</taxon>
        <taxon>Trypanosomatidae</taxon>
        <taxon>Leishmaniinae</taxon>
        <taxon>Crithidia</taxon>
    </lineage>
</organism>
<feature type="region of interest" description="Disordered" evidence="8">
    <location>
        <begin position="428"/>
        <end position="484"/>
    </location>
</feature>
<dbReference type="PANTHER" id="PTHR45744:SF2">
    <property type="entry name" value="TYROSINE AMINOTRANSFERASE"/>
    <property type="match status" value="1"/>
</dbReference>
<proteinExistence type="inferred from homology"/>
<feature type="compositionally biased region" description="Basic and acidic residues" evidence="8">
    <location>
        <begin position="475"/>
        <end position="484"/>
    </location>
</feature>
<keyword evidence="4 11" id="KW-0808">Transferase</keyword>
<evidence type="ECO:0000313" key="10">
    <source>
        <dbReference type="EMBL" id="AGT02688.1"/>
    </source>
</evidence>
<evidence type="ECO:0000256" key="8">
    <source>
        <dbReference type="SAM" id="MobiDB-lite"/>
    </source>
</evidence>
<keyword evidence="5 6" id="KW-0663">Pyridoxal phosphate</keyword>
<dbReference type="PIRSF" id="PIRSF000517">
    <property type="entry name" value="Tyr_transaminase"/>
    <property type="match status" value="1"/>
</dbReference>
<keyword evidence="3 11" id="KW-0032">Aminotransferase</keyword>
<dbReference type="AlphaFoldDB" id="T1YU79"/>
<dbReference type="InterPro" id="IPR015424">
    <property type="entry name" value="PyrdxlP-dep_Trfase"/>
</dbReference>
<dbReference type="PANTHER" id="PTHR45744">
    <property type="entry name" value="TYROSINE AMINOTRANSFERASE"/>
    <property type="match status" value="1"/>
</dbReference>
<dbReference type="PROSITE" id="PS00105">
    <property type="entry name" value="AA_TRANSFER_CLASS_1"/>
    <property type="match status" value="1"/>
</dbReference>
<feature type="modified residue" description="N6-(pyridoxal phosphate)lysine" evidence="7">
    <location>
        <position position="258"/>
    </location>
</feature>
<evidence type="ECO:0000313" key="11">
    <source>
        <dbReference type="EMBL" id="AGU68009.1"/>
    </source>
</evidence>
<evidence type="ECO:0000256" key="6">
    <source>
        <dbReference type="PIRNR" id="PIRNR000517"/>
    </source>
</evidence>
<dbReference type="EC" id="2.6.1.5" evidence="11"/>
<evidence type="ECO:0000256" key="5">
    <source>
        <dbReference type="ARBA" id="ARBA00022898"/>
    </source>
</evidence>
<dbReference type="InterPro" id="IPR005958">
    <property type="entry name" value="TyrNic_aminoTrfase"/>
</dbReference>
<feature type="compositionally biased region" description="Acidic residues" evidence="8">
    <location>
        <begin position="460"/>
        <end position="474"/>
    </location>
</feature>
<protein>
    <submittedName>
        <fullName evidence="11">Tyrosine transaminase</fullName>
        <ecNumber evidence="11">2.6.1.5</ecNumber>
    </submittedName>
</protein>
<reference evidence="11" key="1">
    <citation type="journal article" date="2013" name="PLoS ONE">
        <title>Biosynthesis of vitamins and cofactors in bacterium-harbouring trypanosomatids depends on the symbiotic association as revealed by genomic analyses.</title>
        <authorList>
            <person name="Klein C.C."/>
            <person name="Alves J.M."/>
            <person name="Serrano M.G."/>
            <person name="Buck G.A."/>
            <person name="Vasconcelos A.T."/>
            <person name="Sagot M.F."/>
            <person name="Teixeira M.M."/>
            <person name="Camargo E.P."/>
            <person name="Motta M.C."/>
        </authorList>
    </citation>
    <scope>NUCLEOTIDE SEQUENCE</scope>
    <source>
        <strain evidence="11">TCC037E</strain>
    </source>
</reference>
<dbReference type="CDD" id="cd00609">
    <property type="entry name" value="AAT_like"/>
    <property type="match status" value="1"/>
</dbReference>
<dbReference type="Gene3D" id="3.40.640.10">
    <property type="entry name" value="Type I PLP-dependent aspartate aminotransferase-like (Major domain)"/>
    <property type="match status" value="1"/>
</dbReference>
<accession>T1YU79</accession>
<evidence type="ECO:0000256" key="4">
    <source>
        <dbReference type="ARBA" id="ARBA00022679"/>
    </source>
</evidence>
<reference evidence="10" key="2">
    <citation type="submission" date="2013-01" db="EMBL/GenBank/DDBJ databases">
        <title>Genomic Cooperation Between Trypanosomatids and Their Bacterial Endosymbionts in the Synthesis of Essential Amino Acids Heavily Influenced by Multiple Lateral Gene Transfer Events.</title>
        <authorList>
            <person name="Alves J.M.P."/>
            <person name="Klein C."/>
            <person name="Maia da Silva F."/>
            <person name="Costa Martins A.G."/>
            <person name="Serrano M.G."/>
            <person name="Buck G.A."/>
            <person name="Vasconcelos A.T.R."/>
            <person name="France-Sagot M."/>
            <person name="Teixeira M.M.G."/>
            <person name="Motta M.C.M."/>
            <person name="Camargo E.P."/>
        </authorList>
    </citation>
    <scope>NUCLEOTIDE SEQUENCE</scope>
</reference>
<evidence type="ECO:0000259" key="9">
    <source>
        <dbReference type="Pfam" id="PF00155"/>
    </source>
</evidence>
<dbReference type="EMBL" id="KF160195">
    <property type="protein sequence ID" value="AGU68009.1"/>
    <property type="molecule type" value="Genomic_DNA"/>
</dbReference>
<dbReference type="InterPro" id="IPR015421">
    <property type="entry name" value="PyrdxlP-dep_Trfase_major"/>
</dbReference>